<proteinExistence type="inferred from homology"/>
<dbReference type="Gene3D" id="1.10.439.10">
    <property type="entry name" value="Penicillin Amidohydrolase, domain 1"/>
    <property type="match status" value="1"/>
</dbReference>
<dbReference type="Gene3D" id="2.30.120.10">
    <property type="match status" value="1"/>
</dbReference>
<dbReference type="InterPro" id="IPR043146">
    <property type="entry name" value="Penicillin_amidase_N_B-knob"/>
</dbReference>
<dbReference type="EMBL" id="QWDC01000003">
    <property type="protein sequence ID" value="RFZ90657.1"/>
    <property type="molecule type" value="Genomic_DNA"/>
</dbReference>
<dbReference type="PIRSF" id="PIRSF001227">
    <property type="entry name" value="Pen_acylase"/>
    <property type="match status" value="1"/>
</dbReference>
<evidence type="ECO:0000256" key="5">
    <source>
        <dbReference type="PIRSR" id="PIRSR001227-2"/>
    </source>
</evidence>
<feature type="binding site" evidence="5">
    <location>
        <position position="348"/>
    </location>
    <ligand>
        <name>Ca(2+)</name>
        <dbReference type="ChEBI" id="CHEBI:29108"/>
    </ligand>
</feature>
<dbReference type="InterPro" id="IPR023343">
    <property type="entry name" value="Penicillin_amidase_dom1"/>
</dbReference>
<dbReference type="SUPFAM" id="SSF56235">
    <property type="entry name" value="N-terminal nucleophile aminohydrolases (Ntn hydrolases)"/>
    <property type="match status" value="1"/>
</dbReference>
<comment type="caution">
    <text evidence="6">The sequence shown here is derived from an EMBL/GenBank/DDBJ whole genome shotgun (WGS) entry which is preliminary data.</text>
</comment>
<evidence type="ECO:0000256" key="1">
    <source>
        <dbReference type="ARBA" id="ARBA00006586"/>
    </source>
</evidence>
<feature type="binding site" evidence="5">
    <location>
        <position position="351"/>
    </location>
    <ligand>
        <name>Ca(2+)</name>
        <dbReference type="ChEBI" id="CHEBI:29108"/>
    </ligand>
</feature>
<feature type="binding site" evidence="5">
    <location>
        <position position="207"/>
    </location>
    <ligand>
        <name>Ca(2+)</name>
        <dbReference type="ChEBI" id="CHEBI:29108"/>
    </ligand>
</feature>
<comment type="similarity">
    <text evidence="1">Belongs to the peptidase S45 family.</text>
</comment>
<sequence length="810" mass="91194">MKVFKAIICLAFTGLLIWALQTKFGDIPPLGDFVNPSTGFWQNAESKNILATEKLKLKDLQDEVTVQFDDNRIPHIFAKNDHDLYYVQGYLTAQARLWQMDIQTRSAAGRLSEVVGPKALELDRYHRRMGMTYGAEHTLAGIMKDPVLSKVIQAYSDGVNAYIKRLKPGGYPLEFKLLGYKPEEWKPINSAYLLKLMSETLAGGSNELGLTDVLNKYGAKITNDLFPDYPMHEDPIIPAGTKWDFKPLTIPQPPAAFKAQLMAAMQNKEKVEGIGSNNWAVSGSKTATGFPMLANDPHLNLTFPSIWYQMQMVGPDVNVYGVTLPGAPCVVIGYNQKVSWGVTNVDADVLDWYQVKFKDSTRNQYWYNNKWNKVERKIDTIKVRGGADVIDTVLYTHHGPVVYDNAEMQKKGRPNVPVGNALRWIAHDESDEFKTFYLLNRAANYADYRKALTFYTAPAQNFVFASVDNDIAITPNGKLPLKYKGQGKFILDGSNTANDWQGWIPAEQNPTVKNPPRGFVSSANQSSTDQTYPYYINWKFEGYERGKRINDRLGAMQKATVDSLRLLQMDDYSIRAQDILPTMLKHLDATKLDDYQLAALDSVKKWNKFFKASSAGASIFQNWWHKFYEFTWRDNFGSKDTVYYYPTMDRTEALLMKEPKSIWFDNKRTPALETANDVVMASFTATVDEMMRNYGKIGPDWAWGKVKSFEVAHLGHVPGLGSGNFESGGSGSTVNALIDGHGPSWRMVVQLGAEPKGYGILPGGQSGNPGSFFYDDMLKTWQQGKLNQLLYLHSAAEKSPRIKTTLTISK</sequence>
<feature type="active site" description="Nucleophile" evidence="4">
    <location>
        <position position="276"/>
    </location>
</feature>
<reference evidence="6 7" key="1">
    <citation type="submission" date="2018-08" db="EMBL/GenBank/DDBJ databases">
        <title>Mucilaginibacter sp. MYSH2.</title>
        <authorList>
            <person name="Seo T."/>
        </authorList>
    </citation>
    <scope>NUCLEOTIDE SEQUENCE [LARGE SCALE GENOMIC DNA]</scope>
    <source>
        <strain evidence="6 7">MYSH2</strain>
    </source>
</reference>
<dbReference type="Pfam" id="PF01804">
    <property type="entry name" value="Penicil_amidase"/>
    <property type="match status" value="1"/>
</dbReference>
<keyword evidence="5" id="KW-0106">Calcium</keyword>
<evidence type="ECO:0000256" key="2">
    <source>
        <dbReference type="ARBA" id="ARBA00022801"/>
    </source>
</evidence>
<dbReference type="InterPro" id="IPR043147">
    <property type="entry name" value="Penicillin_amidase_A-knob"/>
</dbReference>
<dbReference type="Gene3D" id="3.60.20.10">
    <property type="entry name" value="Glutamine Phosphoribosylpyrophosphate, subunit 1, domain 1"/>
    <property type="match status" value="1"/>
</dbReference>
<evidence type="ECO:0000256" key="3">
    <source>
        <dbReference type="ARBA" id="ARBA00023145"/>
    </source>
</evidence>
<dbReference type="InterPro" id="IPR002692">
    <property type="entry name" value="S45"/>
</dbReference>
<dbReference type="CDD" id="cd03747">
    <property type="entry name" value="Ntn_PGA_like"/>
    <property type="match status" value="1"/>
</dbReference>
<dbReference type="Gene3D" id="1.10.1400.10">
    <property type="match status" value="1"/>
</dbReference>
<dbReference type="RefSeq" id="WP_117392863.1">
    <property type="nucleotide sequence ID" value="NZ_QWDC01000003.1"/>
</dbReference>
<name>A0A372NPV2_9SPHI</name>
<keyword evidence="7" id="KW-1185">Reference proteome</keyword>
<dbReference type="PANTHER" id="PTHR34218">
    <property type="entry name" value="PEPTIDASE S45 PENICILLIN AMIDASE"/>
    <property type="match status" value="1"/>
</dbReference>
<organism evidence="6 7">
    <name type="scientific">Mucilaginibacter conchicola</name>
    <dbReference type="NCBI Taxonomy" id="2303333"/>
    <lineage>
        <taxon>Bacteria</taxon>
        <taxon>Pseudomonadati</taxon>
        <taxon>Bacteroidota</taxon>
        <taxon>Sphingobacteriia</taxon>
        <taxon>Sphingobacteriales</taxon>
        <taxon>Sphingobacteriaceae</taxon>
        <taxon>Mucilaginibacter</taxon>
    </lineage>
</organism>
<accession>A0A372NPV2</accession>
<comment type="cofactor">
    <cofactor evidence="5">
        <name>Ca(2+)</name>
        <dbReference type="ChEBI" id="CHEBI:29108"/>
    </cofactor>
    <text evidence="5">Binds 1 Ca(2+) ion per dimer.</text>
</comment>
<evidence type="ECO:0000313" key="6">
    <source>
        <dbReference type="EMBL" id="RFZ90657.1"/>
    </source>
</evidence>
<evidence type="ECO:0000256" key="4">
    <source>
        <dbReference type="PIRSR" id="PIRSR001227-1"/>
    </source>
</evidence>
<keyword evidence="5" id="KW-0479">Metal-binding</keyword>
<dbReference type="Proteomes" id="UP000264217">
    <property type="component" value="Unassembled WGS sequence"/>
</dbReference>
<dbReference type="InterPro" id="IPR014395">
    <property type="entry name" value="Pen/GL7ACA/AHL_acylase"/>
</dbReference>
<dbReference type="OrthoDB" id="9759796at2"/>
<keyword evidence="2" id="KW-0378">Hydrolase</keyword>
<dbReference type="GO" id="GO:0016811">
    <property type="term" value="F:hydrolase activity, acting on carbon-nitrogen (but not peptide) bonds, in linear amides"/>
    <property type="evidence" value="ECO:0007669"/>
    <property type="project" value="InterPro"/>
</dbReference>
<dbReference type="InterPro" id="IPR029055">
    <property type="entry name" value="Ntn_hydrolases_N"/>
</dbReference>
<gene>
    <name evidence="6" type="ORF">D0C36_16980</name>
</gene>
<dbReference type="PANTHER" id="PTHR34218:SF4">
    <property type="entry name" value="ACYL-HOMOSERINE LACTONE ACYLASE QUIP"/>
    <property type="match status" value="1"/>
</dbReference>
<protein>
    <submittedName>
        <fullName evidence="6">Penicillin acylase family protein</fullName>
    </submittedName>
</protein>
<keyword evidence="3" id="KW-0865">Zymogen</keyword>
<dbReference type="GO" id="GO:0017000">
    <property type="term" value="P:antibiotic biosynthetic process"/>
    <property type="evidence" value="ECO:0007669"/>
    <property type="project" value="InterPro"/>
</dbReference>
<dbReference type="AlphaFoldDB" id="A0A372NPV2"/>
<evidence type="ECO:0000313" key="7">
    <source>
        <dbReference type="Proteomes" id="UP000264217"/>
    </source>
</evidence>
<dbReference type="GO" id="GO:0046872">
    <property type="term" value="F:metal ion binding"/>
    <property type="evidence" value="ECO:0007669"/>
    <property type="project" value="UniProtKB-KW"/>
</dbReference>